<dbReference type="Gene3D" id="3.30.420.10">
    <property type="entry name" value="Ribonuclease H-like superfamily/Ribonuclease H"/>
    <property type="match status" value="1"/>
</dbReference>
<dbReference type="PANTHER" id="PTHR46564">
    <property type="entry name" value="TRANSPOSASE"/>
    <property type="match status" value="1"/>
</dbReference>
<dbReference type="RefSeq" id="WP_212648434.1">
    <property type="nucleotide sequence ID" value="NZ_FWWU01000011.1"/>
</dbReference>
<accession>A0A1W1VVR6</accession>
<evidence type="ECO:0000313" key="3">
    <source>
        <dbReference type="EMBL" id="SMB97475.1"/>
    </source>
</evidence>
<keyword evidence="4" id="KW-1185">Reference proteome</keyword>
<reference evidence="3 4" key="1">
    <citation type="submission" date="2017-04" db="EMBL/GenBank/DDBJ databases">
        <authorList>
            <person name="Afonso C.L."/>
            <person name="Miller P.J."/>
            <person name="Scott M.A."/>
            <person name="Spackman E."/>
            <person name="Goraichik I."/>
            <person name="Dimitrov K.M."/>
            <person name="Suarez D.L."/>
            <person name="Swayne D.E."/>
        </authorList>
    </citation>
    <scope>NUCLEOTIDE SEQUENCE [LARGE SCALE GENOMIC DNA]</scope>
    <source>
        <strain evidence="3 4">KR-140</strain>
    </source>
</reference>
<dbReference type="NCBIfam" id="NF033545">
    <property type="entry name" value="transpos_IS630"/>
    <property type="match status" value="1"/>
</dbReference>
<dbReference type="InterPro" id="IPR047655">
    <property type="entry name" value="Transpos_IS630-like"/>
</dbReference>
<protein>
    <submittedName>
        <fullName evidence="3">Transposase</fullName>
    </submittedName>
</protein>
<dbReference type="InterPro" id="IPR025959">
    <property type="entry name" value="Winged_HTH_dom"/>
</dbReference>
<dbReference type="Pfam" id="PF13384">
    <property type="entry name" value="HTH_23"/>
    <property type="match status" value="1"/>
</dbReference>
<dbReference type="GO" id="GO:0003676">
    <property type="term" value="F:nucleic acid binding"/>
    <property type="evidence" value="ECO:0007669"/>
    <property type="project" value="InterPro"/>
</dbReference>
<evidence type="ECO:0000259" key="2">
    <source>
        <dbReference type="Pfam" id="PF13592"/>
    </source>
</evidence>
<feature type="domain" description="Winged helix-turn helix" evidence="2">
    <location>
        <begin position="95"/>
        <end position="152"/>
    </location>
</feature>
<dbReference type="SUPFAM" id="SSF46689">
    <property type="entry name" value="Homeodomain-like"/>
    <property type="match status" value="1"/>
</dbReference>
<dbReference type="AlphaFoldDB" id="A0A1W1VVR6"/>
<evidence type="ECO:0000259" key="1">
    <source>
        <dbReference type="Pfam" id="PF13358"/>
    </source>
</evidence>
<organism evidence="3 4">
    <name type="scientific">Deinococcus hopiensis KR-140</name>
    <dbReference type="NCBI Taxonomy" id="695939"/>
    <lineage>
        <taxon>Bacteria</taxon>
        <taxon>Thermotogati</taxon>
        <taxon>Deinococcota</taxon>
        <taxon>Deinococci</taxon>
        <taxon>Deinococcales</taxon>
        <taxon>Deinococcaceae</taxon>
        <taxon>Deinococcus</taxon>
    </lineage>
</organism>
<dbReference type="InterPro" id="IPR038717">
    <property type="entry name" value="Tc1-like_DDE_dom"/>
</dbReference>
<dbReference type="EMBL" id="FWWU01000011">
    <property type="protein sequence ID" value="SMB97475.1"/>
    <property type="molecule type" value="Genomic_DNA"/>
</dbReference>
<dbReference type="InterPro" id="IPR009057">
    <property type="entry name" value="Homeodomain-like_sf"/>
</dbReference>
<dbReference type="PANTHER" id="PTHR46564:SF1">
    <property type="entry name" value="TRANSPOSASE"/>
    <property type="match status" value="1"/>
</dbReference>
<dbReference type="InterPro" id="IPR036397">
    <property type="entry name" value="RNaseH_sf"/>
</dbReference>
<gene>
    <name evidence="3" type="ORF">SAMN00790413_05979</name>
</gene>
<sequence length="336" mass="38504">MVQVWRPSRLSRAQLEERRLYVQQLLQDPEVTDRVIAETVGVAESTVRTWKQRLRERGSLEATRATGPRRRLTAEQLKQLQALLEAGSKAAGYKDERWTTSRVREVIGVQFEVWYHVDHVRKVLHQLGCPPQKPDPRAMERDEQAVQTWVQTVRPELEKKVAQGATLVFVDESGFSLKPTVTRTWAPRGQTPIIHAKAGWDKLSTLGAVTTRGQFLQHTIPGAVRGPQVLAFFEHLLRHIKGDLIVVLDNARIHHTKALRAFVEQQQRLTIQYLPPYAPELNPIEHLWAYVKGHLLGNFCPKDQGELKDRLNFAWRRLRASQLPAKLTHAYCSSQT</sequence>
<evidence type="ECO:0000313" key="4">
    <source>
        <dbReference type="Proteomes" id="UP000192582"/>
    </source>
</evidence>
<dbReference type="Proteomes" id="UP000192582">
    <property type="component" value="Unassembled WGS sequence"/>
</dbReference>
<dbReference type="Pfam" id="PF13592">
    <property type="entry name" value="HTH_33"/>
    <property type="match status" value="1"/>
</dbReference>
<name>A0A1W1VVR6_9DEIO</name>
<proteinExistence type="predicted"/>
<feature type="domain" description="Tc1-like transposase DDE" evidence="1">
    <location>
        <begin position="167"/>
        <end position="307"/>
    </location>
</feature>
<dbReference type="STRING" id="695939.SAMN00790413_05979"/>
<dbReference type="Pfam" id="PF13358">
    <property type="entry name" value="DDE_3"/>
    <property type="match status" value="1"/>
</dbReference>